<dbReference type="GO" id="GO:0004499">
    <property type="term" value="F:N,N-dimethylaniline monooxygenase activity"/>
    <property type="evidence" value="ECO:0007669"/>
    <property type="project" value="InterPro"/>
</dbReference>
<organism evidence="7 8">
    <name type="scientific">Phialemonium atrogriseum</name>
    <dbReference type="NCBI Taxonomy" id="1093897"/>
    <lineage>
        <taxon>Eukaryota</taxon>
        <taxon>Fungi</taxon>
        <taxon>Dikarya</taxon>
        <taxon>Ascomycota</taxon>
        <taxon>Pezizomycotina</taxon>
        <taxon>Sordariomycetes</taxon>
        <taxon>Sordariomycetidae</taxon>
        <taxon>Cephalothecales</taxon>
        <taxon>Cephalothecaceae</taxon>
        <taxon>Phialemonium</taxon>
    </lineage>
</organism>
<sequence>MPSVPIKRVAVIGAGPAGAIAVDALAQEQAFDIIRVFERREGPGGCWVGDTSQPPTLSDFASLADRTADAPLPVPERLPAQTPKSDRPRFSESSVYPYLETNVDFLPMQFSQEPIPDERSELSISVHGPQTPFRRWDVIRRYITGLVERQGYDDLISYDTTVERVEKIGAEWKVTLRKDGKESDYWWVEWFDAVVVASGHYWVPYIPPIDGLEEFEKARPGSVIHSKHFRGRERFLGKRVVVVGASVSAADIAFDLTNTAKTPVHAITIGHAANSYFGDEAFNHPRIQRHPSIARVQNKTVHLTDGNSIPDVDHIIFGTGYSWTLPFLPQVRVRNNRVPELYQHVVWQRDPTLVFVGAVAAGLTFKVFEWQAVYAARLLAGRAGPEALPSLEEMRAWEAARVKVKGDGVKFTMVFPEFEDYFETLRKLAGEGVEGKGRKLPKFRREWTRAFMDGHELRKNMWRRLNAKKRGDLNGARL</sequence>
<evidence type="ECO:0000256" key="5">
    <source>
        <dbReference type="ARBA" id="ARBA00023002"/>
    </source>
</evidence>
<dbReference type="GeneID" id="85313199"/>
<comment type="similarity">
    <text evidence="1">Belongs to the FMO family.</text>
</comment>
<evidence type="ECO:0000313" key="7">
    <source>
        <dbReference type="EMBL" id="KAK1766602.1"/>
    </source>
</evidence>
<accession>A0AAJ0FGG8</accession>
<feature type="region of interest" description="Disordered" evidence="6">
    <location>
        <begin position="71"/>
        <end position="91"/>
    </location>
</feature>
<dbReference type="InterPro" id="IPR020946">
    <property type="entry name" value="Flavin_mOase-like"/>
</dbReference>
<evidence type="ECO:0000256" key="4">
    <source>
        <dbReference type="ARBA" id="ARBA00022857"/>
    </source>
</evidence>
<dbReference type="InterPro" id="IPR050346">
    <property type="entry name" value="FMO-like"/>
</dbReference>
<dbReference type="EMBL" id="MU839011">
    <property type="protein sequence ID" value="KAK1766602.1"/>
    <property type="molecule type" value="Genomic_DNA"/>
</dbReference>
<dbReference type="PRINTS" id="PR00419">
    <property type="entry name" value="ADXRDTASE"/>
</dbReference>
<protein>
    <recommendedName>
        <fullName evidence="9">FAD/NAD(P)-binding domain-containing protein</fullName>
    </recommendedName>
</protein>
<dbReference type="SUPFAM" id="SSF51905">
    <property type="entry name" value="FAD/NAD(P)-binding domain"/>
    <property type="match status" value="2"/>
</dbReference>
<evidence type="ECO:0000256" key="1">
    <source>
        <dbReference type="ARBA" id="ARBA00009183"/>
    </source>
</evidence>
<keyword evidence="5" id="KW-0560">Oxidoreductase</keyword>
<dbReference type="GO" id="GO:0050661">
    <property type="term" value="F:NADP binding"/>
    <property type="evidence" value="ECO:0007669"/>
    <property type="project" value="InterPro"/>
</dbReference>
<dbReference type="Gene3D" id="3.50.50.60">
    <property type="entry name" value="FAD/NAD(P)-binding domain"/>
    <property type="match status" value="2"/>
</dbReference>
<proteinExistence type="inferred from homology"/>
<comment type="caution">
    <text evidence="7">The sequence shown here is derived from an EMBL/GenBank/DDBJ whole genome shotgun (WGS) entry which is preliminary data.</text>
</comment>
<keyword evidence="2" id="KW-0285">Flavoprotein</keyword>
<dbReference type="InterPro" id="IPR036188">
    <property type="entry name" value="FAD/NAD-bd_sf"/>
</dbReference>
<name>A0AAJ0FGG8_9PEZI</name>
<dbReference type="GO" id="GO:0050660">
    <property type="term" value="F:flavin adenine dinucleotide binding"/>
    <property type="evidence" value="ECO:0007669"/>
    <property type="project" value="InterPro"/>
</dbReference>
<keyword evidence="4" id="KW-0521">NADP</keyword>
<reference evidence="7" key="1">
    <citation type="submission" date="2023-06" db="EMBL/GenBank/DDBJ databases">
        <title>Genome-scale phylogeny and comparative genomics of the fungal order Sordariales.</title>
        <authorList>
            <consortium name="Lawrence Berkeley National Laboratory"/>
            <person name="Hensen N."/>
            <person name="Bonometti L."/>
            <person name="Westerberg I."/>
            <person name="Brannstrom I.O."/>
            <person name="Guillou S."/>
            <person name="Cros-Aarteil S."/>
            <person name="Calhoun S."/>
            <person name="Haridas S."/>
            <person name="Kuo A."/>
            <person name="Mondo S."/>
            <person name="Pangilinan J."/>
            <person name="Riley R."/>
            <person name="Labutti K."/>
            <person name="Andreopoulos B."/>
            <person name="Lipzen A."/>
            <person name="Chen C."/>
            <person name="Yanf M."/>
            <person name="Daum C."/>
            <person name="Ng V."/>
            <person name="Clum A."/>
            <person name="Steindorff A."/>
            <person name="Ohm R."/>
            <person name="Martin F."/>
            <person name="Silar P."/>
            <person name="Natvig D."/>
            <person name="Lalanne C."/>
            <person name="Gautier V."/>
            <person name="Ament-Velasquez S.L."/>
            <person name="Kruys A."/>
            <person name="Hutchinson M.I."/>
            <person name="Powell A.J."/>
            <person name="Barry K."/>
            <person name="Miller A.N."/>
            <person name="Grigoriev I.V."/>
            <person name="Debuchy R."/>
            <person name="Gladieux P."/>
            <person name="Thoren M.H."/>
            <person name="Johannesson H."/>
        </authorList>
    </citation>
    <scope>NUCLEOTIDE SEQUENCE</scope>
    <source>
        <strain evidence="7">8032-3</strain>
    </source>
</reference>
<dbReference type="Proteomes" id="UP001244011">
    <property type="component" value="Unassembled WGS sequence"/>
</dbReference>
<evidence type="ECO:0000256" key="6">
    <source>
        <dbReference type="SAM" id="MobiDB-lite"/>
    </source>
</evidence>
<evidence type="ECO:0000256" key="2">
    <source>
        <dbReference type="ARBA" id="ARBA00022630"/>
    </source>
</evidence>
<dbReference type="InterPro" id="IPR000960">
    <property type="entry name" value="Flavin_mOase"/>
</dbReference>
<evidence type="ECO:0000313" key="8">
    <source>
        <dbReference type="Proteomes" id="UP001244011"/>
    </source>
</evidence>
<dbReference type="RefSeq" id="XP_060282815.1">
    <property type="nucleotide sequence ID" value="XM_060430012.1"/>
</dbReference>
<dbReference type="Pfam" id="PF00743">
    <property type="entry name" value="FMO-like"/>
    <property type="match status" value="2"/>
</dbReference>
<gene>
    <name evidence="7" type="ORF">QBC33DRAFT_559914</name>
</gene>
<evidence type="ECO:0000256" key="3">
    <source>
        <dbReference type="ARBA" id="ARBA00022827"/>
    </source>
</evidence>
<keyword evidence="8" id="KW-1185">Reference proteome</keyword>
<evidence type="ECO:0008006" key="9">
    <source>
        <dbReference type="Google" id="ProtNLM"/>
    </source>
</evidence>
<dbReference type="PIRSF" id="PIRSF000332">
    <property type="entry name" value="FMO"/>
    <property type="match status" value="1"/>
</dbReference>
<keyword evidence="3" id="KW-0274">FAD</keyword>
<dbReference type="PANTHER" id="PTHR23023">
    <property type="entry name" value="DIMETHYLANILINE MONOOXYGENASE"/>
    <property type="match status" value="1"/>
</dbReference>
<dbReference type="AlphaFoldDB" id="A0AAJ0FGG8"/>